<organism evidence="2 3">
    <name type="scientific">Alterirhizorhabdus solaris</name>
    <dbReference type="NCBI Taxonomy" id="2529389"/>
    <lineage>
        <taxon>Bacteria</taxon>
        <taxon>Pseudomonadati</taxon>
        <taxon>Pseudomonadota</taxon>
        <taxon>Alphaproteobacteria</taxon>
        <taxon>Sphingomonadales</taxon>
        <taxon>Rhizorhabdaceae</taxon>
        <taxon>Alterirhizorhabdus</taxon>
    </lineage>
</organism>
<evidence type="ECO:0000256" key="1">
    <source>
        <dbReference type="SAM" id="MobiDB-lite"/>
    </source>
</evidence>
<name>A0A558RCF9_9SPHN</name>
<dbReference type="Gene3D" id="3.30.1540.10">
    <property type="entry name" value="formyl-coa transferase, domain 3"/>
    <property type="match status" value="1"/>
</dbReference>
<keyword evidence="2" id="KW-0808">Transferase</keyword>
<dbReference type="InterPro" id="IPR050509">
    <property type="entry name" value="CoA-transferase_III"/>
</dbReference>
<keyword evidence="3" id="KW-1185">Reference proteome</keyword>
<dbReference type="GO" id="GO:0016740">
    <property type="term" value="F:transferase activity"/>
    <property type="evidence" value="ECO:0007669"/>
    <property type="project" value="UniProtKB-KW"/>
</dbReference>
<protein>
    <submittedName>
        <fullName evidence="2">CoA transferase</fullName>
    </submittedName>
</protein>
<gene>
    <name evidence="2" type="ORF">FOY91_02185</name>
</gene>
<evidence type="ECO:0000313" key="2">
    <source>
        <dbReference type="EMBL" id="TVV77157.1"/>
    </source>
</evidence>
<dbReference type="InterPro" id="IPR003673">
    <property type="entry name" value="CoA-Trfase_fam_III"/>
</dbReference>
<dbReference type="SUPFAM" id="SSF89796">
    <property type="entry name" value="CoA-transferase family III (CaiB/BaiF)"/>
    <property type="match status" value="1"/>
</dbReference>
<feature type="region of interest" description="Disordered" evidence="1">
    <location>
        <begin position="329"/>
        <end position="349"/>
    </location>
</feature>
<dbReference type="Pfam" id="PF02515">
    <property type="entry name" value="CoA_transf_3"/>
    <property type="match status" value="1"/>
</dbReference>
<accession>A0A558RCF9</accession>
<dbReference type="InterPro" id="IPR023606">
    <property type="entry name" value="CoA-Trfase_III_dom_1_sf"/>
</dbReference>
<dbReference type="PANTHER" id="PTHR48228">
    <property type="entry name" value="SUCCINYL-COA--D-CITRAMALATE COA-TRANSFERASE"/>
    <property type="match status" value="1"/>
</dbReference>
<dbReference type="InterPro" id="IPR044855">
    <property type="entry name" value="CoA-Trfase_III_dom3_sf"/>
</dbReference>
<dbReference type="AlphaFoldDB" id="A0A558RCF9"/>
<dbReference type="EMBL" id="VNIM01000004">
    <property type="protein sequence ID" value="TVV77157.1"/>
    <property type="molecule type" value="Genomic_DNA"/>
</dbReference>
<dbReference type="Proteomes" id="UP000318681">
    <property type="component" value="Unassembled WGS sequence"/>
</dbReference>
<dbReference type="OrthoDB" id="5720311at2"/>
<evidence type="ECO:0000313" key="3">
    <source>
        <dbReference type="Proteomes" id="UP000318681"/>
    </source>
</evidence>
<comment type="caution">
    <text evidence="2">The sequence shown here is derived from an EMBL/GenBank/DDBJ whole genome shotgun (WGS) entry which is preliminary data.</text>
</comment>
<dbReference type="RefSeq" id="WP_145147657.1">
    <property type="nucleotide sequence ID" value="NZ_VNIM01000004.1"/>
</dbReference>
<proteinExistence type="predicted"/>
<dbReference type="Gene3D" id="3.40.50.10540">
    <property type="entry name" value="Crotonobetainyl-coa:carnitine coa-transferase, domain 1"/>
    <property type="match status" value="1"/>
</dbReference>
<sequence length="364" mass="38495">MTARTGPLAGVRIVEIDAIGPIPLAAMLLADMGADVIRIARPPGAVAAAWDDVGGDVLHRSRDVVWLNLKAPADRDALLDLIDRADALIEGYRPGVMERLGIGPEACLARNPRLVFGRMTGWGQTGPLALRAGHDLNYLAITGALHAMGDGMSPPPVPLNLVGDYGGGAMFLIAGLLAAILSARSTGRGQVVDAAITDGVPALMSLFHAWTPKGLWLDAPASNLLDGASPFYRCYRCADGRDVAVGCLEPQFFAQMVEALDLADRGYDQADRAGWPAMEADLAAVFYSRPRDHWAALFAQTDACVTPVLSLAEAPLHPHNIARHSFVTRHGEAQPAPAPKMNGTPPTITEPGETTVTAAIARWS</sequence>
<dbReference type="PANTHER" id="PTHR48228:SF5">
    <property type="entry name" value="ALPHA-METHYLACYL-COA RACEMASE"/>
    <property type="match status" value="1"/>
</dbReference>
<reference evidence="2 3" key="1">
    <citation type="submission" date="2019-07" db="EMBL/GenBank/DDBJ databases">
        <title>Sphingomonas solaris sp. nov., isolated from a solar panel from Boston, Massachusetts.</title>
        <authorList>
            <person name="Tanner K."/>
            <person name="Pascual J."/>
            <person name="Mancuso C."/>
            <person name="Pereto J."/>
            <person name="Khalil A."/>
            <person name="Vilanova C."/>
        </authorList>
    </citation>
    <scope>NUCLEOTIDE SEQUENCE [LARGE SCALE GENOMIC DNA]</scope>
    <source>
        <strain evidence="2 3">R4DWN</strain>
    </source>
</reference>